<dbReference type="Proteomes" id="UP001156215">
    <property type="component" value="Chromosome"/>
</dbReference>
<dbReference type="Pfam" id="PF21221">
    <property type="entry name" value="B_lactamase-like_C"/>
    <property type="match status" value="1"/>
</dbReference>
<protein>
    <submittedName>
        <fullName evidence="2">MBL fold metallo-hydrolase</fullName>
    </submittedName>
</protein>
<organism evidence="2 3">
    <name type="scientific">Oxalobacter vibrioformis</name>
    <dbReference type="NCBI Taxonomy" id="933080"/>
    <lineage>
        <taxon>Bacteria</taxon>
        <taxon>Pseudomonadati</taxon>
        <taxon>Pseudomonadota</taxon>
        <taxon>Betaproteobacteria</taxon>
        <taxon>Burkholderiales</taxon>
        <taxon>Oxalobacteraceae</taxon>
        <taxon>Oxalobacter</taxon>
    </lineage>
</organism>
<name>A0A9E9P3F2_9BURK</name>
<feature type="domain" description="Metallo-beta-lactamase" evidence="1">
    <location>
        <begin position="38"/>
        <end position="250"/>
    </location>
</feature>
<sequence>MSALYYPFARTIPEPGVPMDVAPGIKWLRMPLPFALDHVNLWMVADNDGWCQIDTGLTWEPIKEIWRQLFQTHKLTRQMVTHYHPDHVGLAGWLHQEKGLELWMTQGEYLTAQAVAEGSGSYDVDSMVELFRHHGLDRRRLDTLKRRGNIYRVGVPLLPPVFRRLFDDQVIRIGWHDWRVIVGYGHAVEHAGFYCEALKVLIAGDMLLPSISTNIPVVAPNQYDNPLKLYLDSLQRYRSLPEDTLVLPCHGRPFVGAHKRVDFLEEHHRNRCNIILEAIRDPRTACELLPVLFDWGELDAHQLMFAMGESIAHLNYLEAQNRVKRIEDQMAGIVRFQIA</sequence>
<evidence type="ECO:0000259" key="1">
    <source>
        <dbReference type="SMART" id="SM00849"/>
    </source>
</evidence>
<gene>
    <name evidence="2" type="ORF">NB640_07295</name>
</gene>
<accession>A0A9E9P3F2</accession>
<evidence type="ECO:0000313" key="2">
    <source>
        <dbReference type="EMBL" id="WAW09091.1"/>
    </source>
</evidence>
<dbReference type="Pfam" id="PF00753">
    <property type="entry name" value="Lactamase_B"/>
    <property type="match status" value="1"/>
</dbReference>
<dbReference type="PANTHER" id="PTHR23131">
    <property type="entry name" value="ENDORIBONUCLEASE LACTB2"/>
    <property type="match status" value="1"/>
</dbReference>
<dbReference type="KEGG" id="ovb:NB640_07295"/>
<dbReference type="SMART" id="SM00849">
    <property type="entry name" value="Lactamase_B"/>
    <property type="match status" value="1"/>
</dbReference>
<dbReference type="Gene3D" id="3.60.15.10">
    <property type="entry name" value="Ribonuclease Z/Hydroxyacylglutathione hydrolase-like"/>
    <property type="match status" value="1"/>
</dbReference>
<dbReference type="InterPro" id="IPR036388">
    <property type="entry name" value="WH-like_DNA-bd_sf"/>
</dbReference>
<dbReference type="PANTHER" id="PTHR23131:SF4">
    <property type="entry name" value="METALLO-BETA-LACTAMASE SUPERFAMILY POTEIN"/>
    <property type="match status" value="1"/>
</dbReference>
<dbReference type="Gene3D" id="1.10.10.10">
    <property type="entry name" value="Winged helix-like DNA-binding domain superfamily/Winged helix DNA-binding domain"/>
    <property type="match status" value="1"/>
</dbReference>
<dbReference type="SUPFAM" id="SSF56281">
    <property type="entry name" value="Metallo-hydrolase/oxidoreductase"/>
    <property type="match status" value="1"/>
</dbReference>
<dbReference type="AlphaFoldDB" id="A0A9E9P3F2"/>
<dbReference type="RefSeq" id="WP_269308084.1">
    <property type="nucleotide sequence ID" value="NZ_CP098242.1"/>
</dbReference>
<dbReference type="InterPro" id="IPR001279">
    <property type="entry name" value="Metallo-B-lactamas"/>
</dbReference>
<dbReference type="InterPro" id="IPR050662">
    <property type="entry name" value="Sec-metab_biosynth-thioest"/>
</dbReference>
<dbReference type="InterPro" id="IPR036866">
    <property type="entry name" value="RibonucZ/Hydroxyglut_hydro"/>
</dbReference>
<dbReference type="InterPro" id="IPR048933">
    <property type="entry name" value="B_lactamase-like_C"/>
</dbReference>
<keyword evidence="3" id="KW-1185">Reference proteome</keyword>
<reference evidence="2" key="1">
    <citation type="journal article" date="2022" name="Front. Microbiol.">
        <title>New perspectives on an old grouping: The genomic and phenotypic variability of Oxalobacter formigenes and the implications for calcium oxalate stone prevention.</title>
        <authorList>
            <person name="Chmiel J.A."/>
            <person name="Carr C."/>
            <person name="Stuivenberg G.A."/>
            <person name="Venema R."/>
            <person name="Chanyi R.M."/>
            <person name="Al K.F."/>
            <person name="Giguere D."/>
            <person name="Say H."/>
            <person name="Akouris P.P."/>
            <person name="Dominguez Romero S.A."/>
            <person name="Kwong A."/>
            <person name="Tai V."/>
            <person name="Koval S.F."/>
            <person name="Razvi H."/>
            <person name="Bjazevic J."/>
            <person name="Burton J.P."/>
        </authorList>
    </citation>
    <scope>NUCLEOTIDE SEQUENCE</scope>
    <source>
        <strain evidence="2">WoOx3</strain>
    </source>
</reference>
<proteinExistence type="predicted"/>
<dbReference type="EMBL" id="CP098242">
    <property type="protein sequence ID" value="WAW09091.1"/>
    <property type="molecule type" value="Genomic_DNA"/>
</dbReference>
<evidence type="ECO:0000313" key="3">
    <source>
        <dbReference type="Proteomes" id="UP001156215"/>
    </source>
</evidence>